<gene>
    <name evidence="3" type="ORF">CVT25_006527</name>
</gene>
<evidence type="ECO:0000256" key="1">
    <source>
        <dbReference type="SAM" id="SignalP"/>
    </source>
</evidence>
<evidence type="ECO:0000259" key="2">
    <source>
        <dbReference type="Pfam" id="PF18885"/>
    </source>
</evidence>
<feature type="chain" id="PRO_5019399982" description="DUF5648 domain-containing protein" evidence="1">
    <location>
        <begin position="22"/>
        <end position="187"/>
    </location>
</feature>
<name>A0A409XEI4_PSICY</name>
<organism evidence="3 4">
    <name type="scientific">Psilocybe cyanescens</name>
    <dbReference type="NCBI Taxonomy" id="93625"/>
    <lineage>
        <taxon>Eukaryota</taxon>
        <taxon>Fungi</taxon>
        <taxon>Dikarya</taxon>
        <taxon>Basidiomycota</taxon>
        <taxon>Agaricomycotina</taxon>
        <taxon>Agaricomycetes</taxon>
        <taxon>Agaricomycetidae</taxon>
        <taxon>Agaricales</taxon>
        <taxon>Agaricineae</taxon>
        <taxon>Strophariaceae</taxon>
        <taxon>Psilocybe</taxon>
    </lineage>
</organism>
<proteinExistence type="predicted"/>
<accession>A0A409XEI4</accession>
<dbReference type="OrthoDB" id="9971254at2759"/>
<feature type="signal peptide" evidence="1">
    <location>
        <begin position="1"/>
        <end position="21"/>
    </location>
</feature>
<sequence>MKFSISSSILAILPLASFAVGATLPLESRQTCTLTCGNVQDSLPFIQSFSQSGTDHFYTTSTTENAQFAAKGYAAQGVAGRIFPTQEPGTVPFFRLFNAGWVDHTYTANQQLRSAEINITKPPYADDIIAGYVYLDGSCPGTIPLFWAFSTSITDSFFTTDLAEYDSAISSGVYNGQGVAAWIYPAA</sequence>
<dbReference type="EMBL" id="NHYD01001946">
    <property type="protein sequence ID" value="PPQ89155.1"/>
    <property type="molecule type" value="Genomic_DNA"/>
</dbReference>
<comment type="caution">
    <text evidence="3">The sequence shown here is derived from an EMBL/GenBank/DDBJ whole genome shotgun (WGS) entry which is preliminary data.</text>
</comment>
<feature type="domain" description="DUF5648" evidence="2">
    <location>
        <begin position="45"/>
        <end position="183"/>
    </location>
</feature>
<evidence type="ECO:0000313" key="4">
    <source>
        <dbReference type="Proteomes" id="UP000283269"/>
    </source>
</evidence>
<dbReference type="InterPro" id="IPR043708">
    <property type="entry name" value="DUF5648"/>
</dbReference>
<keyword evidence="4" id="KW-1185">Reference proteome</keyword>
<dbReference type="AlphaFoldDB" id="A0A409XEI4"/>
<reference evidence="3 4" key="1">
    <citation type="journal article" date="2018" name="Evol. Lett.">
        <title>Horizontal gene cluster transfer increased hallucinogenic mushroom diversity.</title>
        <authorList>
            <person name="Reynolds H.T."/>
            <person name="Vijayakumar V."/>
            <person name="Gluck-Thaler E."/>
            <person name="Korotkin H.B."/>
            <person name="Matheny P.B."/>
            <person name="Slot J.C."/>
        </authorList>
    </citation>
    <scope>NUCLEOTIDE SEQUENCE [LARGE SCALE GENOMIC DNA]</scope>
    <source>
        <strain evidence="3 4">2631</strain>
    </source>
</reference>
<dbReference type="Proteomes" id="UP000283269">
    <property type="component" value="Unassembled WGS sequence"/>
</dbReference>
<dbReference type="InParanoid" id="A0A409XEI4"/>
<evidence type="ECO:0000313" key="3">
    <source>
        <dbReference type="EMBL" id="PPQ89155.1"/>
    </source>
</evidence>
<dbReference type="Pfam" id="PF18885">
    <property type="entry name" value="DUF5648"/>
    <property type="match status" value="1"/>
</dbReference>
<keyword evidence="1" id="KW-0732">Signal</keyword>
<protein>
    <recommendedName>
        <fullName evidence="2">DUF5648 domain-containing protein</fullName>
    </recommendedName>
</protein>